<evidence type="ECO:0000313" key="3">
    <source>
        <dbReference type="Proteomes" id="UP000823388"/>
    </source>
</evidence>
<gene>
    <name evidence="2" type="ORF">PVAP13_3KG126619</name>
</gene>
<evidence type="ECO:0000256" key="1">
    <source>
        <dbReference type="SAM" id="MobiDB-lite"/>
    </source>
</evidence>
<protein>
    <submittedName>
        <fullName evidence="2">Uncharacterized protein</fullName>
    </submittedName>
</protein>
<name>A0A8T0UZM7_PANVG</name>
<proteinExistence type="predicted"/>
<dbReference type="EMBL" id="CM029041">
    <property type="protein sequence ID" value="KAG2627465.1"/>
    <property type="molecule type" value="Genomic_DNA"/>
</dbReference>
<organism evidence="2 3">
    <name type="scientific">Panicum virgatum</name>
    <name type="common">Blackwell switchgrass</name>
    <dbReference type="NCBI Taxonomy" id="38727"/>
    <lineage>
        <taxon>Eukaryota</taxon>
        <taxon>Viridiplantae</taxon>
        <taxon>Streptophyta</taxon>
        <taxon>Embryophyta</taxon>
        <taxon>Tracheophyta</taxon>
        <taxon>Spermatophyta</taxon>
        <taxon>Magnoliopsida</taxon>
        <taxon>Liliopsida</taxon>
        <taxon>Poales</taxon>
        <taxon>Poaceae</taxon>
        <taxon>PACMAD clade</taxon>
        <taxon>Panicoideae</taxon>
        <taxon>Panicodae</taxon>
        <taxon>Paniceae</taxon>
        <taxon>Panicinae</taxon>
        <taxon>Panicum</taxon>
        <taxon>Panicum sect. Hiantes</taxon>
    </lineage>
</organism>
<feature type="region of interest" description="Disordered" evidence="1">
    <location>
        <begin position="1"/>
        <end position="51"/>
    </location>
</feature>
<comment type="caution">
    <text evidence="2">The sequence shown here is derived from an EMBL/GenBank/DDBJ whole genome shotgun (WGS) entry which is preliminary data.</text>
</comment>
<dbReference type="AlphaFoldDB" id="A0A8T0UZM7"/>
<reference evidence="2" key="1">
    <citation type="submission" date="2020-05" db="EMBL/GenBank/DDBJ databases">
        <title>WGS assembly of Panicum virgatum.</title>
        <authorList>
            <person name="Lovell J.T."/>
            <person name="Jenkins J."/>
            <person name="Shu S."/>
            <person name="Juenger T.E."/>
            <person name="Schmutz J."/>
        </authorList>
    </citation>
    <scope>NUCLEOTIDE SEQUENCE</scope>
    <source>
        <strain evidence="2">AP13</strain>
    </source>
</reference>
<dbReference type="Proteomes" id="UP000823388">
    <property type="component" value="Chromosome 3K"/>
</dbReference>
<evidence type="ECO:0000313" key="2">
    <source>
        <dbReference type="EMBL" id="KAG2627465.1"/>
    </source>
</evidence>
<sequence length="145" mass="16006">MGGRRGTTNRDWMERRPSPPAARPPARCRSARRSPERRPQPPPPSLGTLHLTRVTSGDGAVQQLVAACPPAPRRPDARGLRAPGRARHPRRNTPPQAGSAVLPRLRRRRLAGAPGLRIPRCRPRPRPRALVPHPAPLKILSVHYP</sequence>
<accession>A0A8T0UZM7</accession>
<keyword evidence="3" id="KW-1185">Reference proteome</keyword>
<feature type="region of interest" description="Disordered" evidence="1">
    <location>
        <begin position="66"/>
        <end position="132"/>
    </location>
</feature>